<proteinExistence type="predicted"/>
<evidence type="ECO:0000313" key="3">
    <source>
        <dbReference type="Proteomes" id="UP001144036"/>
    </source>
</evidence>
<keyword evidence="3" id="KW-1185">Reference proteome</keyword>
<sequence length="114" mass="12385">MQQERDVRDELRATIDARRDLGPDYEAALVDSLADRLDATITARVEAELKRRGKEVKRKEDNPRSIVPIVLGSMAIGIPLTAIASQAGTVGLLVAWLSIVLINIAAAGALMRRP</sequence>
<reference evidence="2" key="1">
    <citation type="submission" date="2022-11" db="EMBL/GenBank/DDBJ databases">
        <title>Nonomuraea corallina sp. nov., a new species of the genus Nonomuraea isolated from sea side sediment in Thai sea.</title>
        <authorList>
            <person name="Ngamcharungchit C."/>
            <person name="Matsumoto A."/>
            <person name="Suriyachadkun C."/>
            <person name="Panbangred W."/>
            <person name="Inahashi Y."/>
            <person name="Intra B."/>
        </authorList>
    </citation>
    <scope>NUCLEOTIDE SEQUENCE</scope>
    <source>
        <strain evidence="2">MCN248</strain>
    </source>
</reference>
<dbReference type="RefSeq" id="WP_270156494.1">
    <property type="nucleotide sequence ID" value="NZ_JAPNNL010000077.1"/>
</dbReference>
<evidence type="ECO:0000256" key="1">
    <source>
        <dbReference type="SAM" id="Phobius"/>
    </source>
</evidence>
<keyword evidence="1" id="KW-0472">Membrane</keyword>
<organism evidence="2 3">
    <name type="scientific">Nonomuraea corallina</name>
    <dbReference type="NCBI Taxonomy" id="2989783"/>
    <lineage>
        <taxon>Bacteria</taxon>
        <taxon>Bacillati</taxon>
        <taxon>Actinomycetota</taxon>
        <taxon>Actinomycetes</taxon>
        <taxon>Streptosporangiales</taxon>
        <taxon>Streptosporangiaceae</taxon>
        <taxon>Nonomuraea</taxon>
    </lineage>
</organism>
<feature type="transmembrane region" description="Helical" evidence="1">
    <location>
        <begin position="90"/>
        <end position="111"/>
    </location>
</feature>
<dbReference type="EMBL" id="JAPNNL010000077">
    <property type="protein sequence ID" value="MDA0635646.1"/>
    <property type="molecule type" value="Genomic_DNA"/>
</dbReference>
<gene>
    <name evidence="2" type="ORF">OUY22_19680</name>
</gene>
<keyword evidence="1" id="KW-1133">Transmembrane helix</keyword>
<evidence type="ECO:0000313" key="2">
    <source>
        <dbReference type="EMBL" id="MDA0635646.1"/>
    </source>
</evidence>
<accession>A0ABT4SEL5</accession>
<protein>
    <recommendedName>
        <fullName evidence="4">DUF1707 domain-containing protein</fullName>
    </recommendedName>
</protein>
<feature type="transmembrane region" description="Helical" evidence="1">
    <location>
        <begin position="66"/>
        <end position="84"/>
    </location>
</feature>
<name>A0ABT4SEL5_9ACTN</name>
<keyword evidence="1" id="KW-0812">Transmembrane</keyword>
<evidence type="ECO:0008006" key="4">
    <source>
        <dbReference type="Google" id="ProtNLM"/>
    </source>
</evidence>
<dbReference type="Proteomes" id="UP001144036">
    <property type="component" value="Unassembled WGS sequence"/>
</dbReference>
<comment type="caution">
    <text evidence="2">The sequence shown here is derived from an EMBL/GenBank/DDBJ whole genome shotgun (WGS) entry which is preliminary data.</text>
</comment>